<dbReference type="HOGENOM" id="CLU_009525_0_0_9"/>
<dbReference type="Proteomes" id="UP000003645">
    <property type="component" value="Plasmid pLM1"/>
</dbReference>
<feature type="domain" description="Polymerase/histidinol phosphatase N-terminal" evidence="5">
    <location>
        <begin position="6"/>
        <end position="76"/>
    </location>
</feature>
<dbReference type="InterPro" id="IPR040982">
    <property type="entry name" value="DNA_pol3_finger"/>
</dbReference>
<dbReference type="InterPro" id="IPR016195">
    <property type="entry name" value="Pol/histidinol_Pase-like"/>
</dbReference>
<evidence type="ECO:0000313" key="6">
    <source>
        <dbReference type="EMBL" id="AJT51617.1"/>
    </source>
</evidence>
<dbReference type="InterPro" id="IPR004805">
    <property type="entry name" value="DnaE2/DnaE/PolC"/>
</dbReference>
<evidence type="ECO:0000256" key="4">
    <source>
        <dbReference type="ARBA" id="ARBA00022932"/>
    </source>
</evidence>
<gene>
    <name evidence="6" type="ORF">LBLM1_11370</name>
</gene>
<dbReference type="Pfam" id="PF02811">
    <property type="entry name" value="PHP"/>
    <property type="match status" value="1"/>
</dbReference>
<dbReference type="Pfam" id="PF17657">
    <property type="entry name" value="DNA_pol3_finger"/>
    <property type="match status" value="1"/>
</dbReference>
<evidence type="ECO:0000259" key="5">
    <source>
        <dbReference type="SMART" id="SM00481"/>
    </source>
</evidence>
<dbReference type="RefSeq" id="WP_006501031.1">
    <property type="nucleotide sequence ID" value="NZ_CP011014.1"/>
</dbReference>
<keyword evidence="7" id="KW-1185">Reference proteome</keyword>
<sequence>MLNVWTPLHLHTDISNPSYFEVVSQADQYIDWAVKQGQKAICFTEHGNAVNWIKKKIHAEKAGLKFIFGIEAYVTMQLEDDTRYHTILIAKNYQGVQTILRLSSQSFNRQDRHFYRKPRIAFDELKQAFSEGNIYITTACLAGALGANLIDTKDSDEVVQRKSDILSAWLGLAESNPDMFLFEIQPHNNPEQQQLNNACINYASYYGCRIVASNDIHALNPYHDKLRKIVKKGKGASYSNEDEFELWCKTYDEMVDSFVKCGVNEKFAKQALDTTNEIADSIETFELDRSHKYPHLYKRPEQEFQKRIKQGLHERGIDKMPKDEQQKYVDRINYEYKVYKHNSAIDYMLAHEDILNAAKEHGIHFGFGRGSINGSLIAYLCGQTDMDSVKLGLNFERFMNPERVSLADIDVDSYSVDQQWIQKWMLTTDKFHSASILTTNTYGLKGAIKAIADGLPRYAGKPQYIQSIRNQIDADGTIPQALYEEHKELIDMARDIVGVTDSFGRHAAGIVVDTTPIDNTMGTMTIANWDYPVSQIAMKEIEYCAWVKFDMLGLDNVGLINKTAELAGIPYPTPNSDFIDFNDEKVWKSMRENNIGIFQFEGDRAGKILKQVFSDETVSKIKEQVPDYQYIDLLSLANAAQRPSGASYIDAIMNGEFKDNGHEALNKFLAPTLGFMVYQEQQIQFLVQFCGYTAGQADILRRAIGHKQKDVMEQELPKVHQSFVKTMVEKYGDSQEHADRIAEDFMQVFIDSANYGFSVNHSMAYSYIGYIATWLRYYYPLEFCTAAFEVWKDKKDKINKITKFAKERGIQLKPVKFGKSKGLYYMDKDTNTIYEGTATIKGCNAKIGDILYEYGQKTYDSFTDMLIDLYENKIYTLDGDKCSVLDIYHKYSIDDIKEIDKHIKTKANGYSHEQSKEKTSINSKNMLNLISLGYFGQFGSRKKLALLLNKFKSCYHVNNKTLANKCNKYMGLLAFEQGLSDDEYPLLTILKKEHELLGRCISVNHAIDSQLMYVVDFTLLSNKAKVVLYSPKYGKEAVAFATKKTAKNIANDTLVKVTGIAKKPKNVLVDGQWRKSKTDYEHWITNIKLLVH</sequence>
<dbReference type="GO" id="GO:0008408">
    <property type="term" value="F:3'-5' exonuclease activity"/>
    <property type="evidence" value="ECO:0007669"/>
    <property type="project" value="InterPro"/>
</dbReference>
<dbReference type="Gene3D" id="3.20.20.140">
    <property type="entry name" value="Metal-dependent hydrolases"/>
    <property type="match status" value="1"/>
</dbReference>
<dbReference type="SUPFAM" id="SSF89550">
    <property type="entry name" value="PHP domain-like"/>
    <property type="match status" value="1"/>
</dbReference>
<dbReference type="Pfam" id="PF07733">
    <property type="entry name" value="DNA_pol3_alpha"/>
    <property type="match status" value="1"/>
</dbReference>
<dbReference type="PANTHER" id="PTHR32294">
    <property type="entry name" value="DNA POLYMERASE III SUBUNIT ALPHA"/>
    <property type="match status" value="1"/>
</dbReference>
<dbReference type="InterPro" id="IPR004013">
    <property type="entry name" value="PHP_dom"/>
</dbReference>
<evidence type="ECO:0000256" key="3">
    <source>
        <dbReference type="ARBA" id="ARBA00022705"/>
    </source>
</evidence>
<keyword evidence="6" id="KW-0614">Plasmid</keyword>
<keyword evidence="4" id="KW-0239">DNA-directed DNA polymerase</keyword>
<evidence type="ECO:0000256" key="2">
    <source>
        <dbReference type="ARBA" id="ARBA00022695"/>
    </source>
</evidence>
<evidence type="ECO:0000256" key="1">
    <source>
        <dbReference type="ARBA" id="ARBA00022679"/>
    </source>
</evidence>
<keyword evidence="2" id="KW-0548">Nucleotidyltransferase</keyword>
<dbReference type="InterPro" id="IPR003141">
    <property type="entry name" value="Pol/His_phosphatase_N"/>
</dbReference>
<reference evidence="6 7" key="1">
    <citation type="journal article" date="2012" name="J. Bacteriol.">
        <title>Genome sequence of Lactobacillus mucosae LM1, isolated from piglet feces.</title>
        <authorList>
            <person name="Lee J.H."/>
            <person name="Valeriano V.D."/>
            <person name="Shin Y.R."/>
            <person name="Chae J.P."/>
            <person name="Kim G.B."/>
            <person name="Ham J.S."/>
            <person name="Chun J."/>
            <person name="Kang D.K."/>
        </authorList>
    </citation>
    <scope>NUCLEOTIDE SEQUENCE [LARGE SCALE GENOMIC DNA]</scope>
    <source>
        <strain evidence="6 7">LM1</strain>
        <plasmid evidence="6">pLM1</plasmid>
    </source>
</reference>
<accession>A0A0D4CNB9</accession>
<dbReference type="PANTHER" id="PTHR32294:SF0">
    <property type="entry name" value="DNA POLYMERASE III SUBUNIT ALPHA"/>
    <property type="match status" value="1"/>
</dbReference>
<evidence type="ECO:0000313" key="7">
    <source>
        <dbReference type="Proteomes" id="UP000003645"/>
    </source>
</evidence>
<organism evidence="6 7">
    <name type="scientific">Limosilactobacillus mucosae LM1</name>
    <dbReference type="NCBI Taxonomy" id="1130798"/>
    <lineage>
        <taxon>Bacteria</taxon>
        <taxon>Bacillati</taxon>
        <taxon>Bacillota</taxon>
        <taxon>Bacilli</taxon>
        <taxon>Lactobacillales</taxon>
        <taxon>Lactobacillaceae</taxon>
        <taxon>Limosilactobacillus</taxon>
    </lineage>
</organism>
<dbReference type="InterPro" id="IPR011708">
    <property type="entry name" value="DNA_pol3_alpha_NTPase_dom"/>
</dbReference>
<dbReference type="AlphaFoldDB" id="A0A0D4CNB9"/>
<dbReference type="GO" id="GO:0003887">
    <property type="term" value="F:DNA-directed DNA polymerase activity"/>
    <property type="evidence" value="ECO:0007669"/>
    <property type="project" value="UniProtKB-KW"/>
</dbReference>
<keyword evidence="3" id="KW-0235">DNA replication</keyword>
<proteinExistence type="predicted"/>
<geneLocation type="plasmid" evidence="6 7">
    <name>pLM1</name>
</geneLocation>
<dbReference type="SMART" id="SM00481">
    <property type="entry name" value="POLIIIAc"/>
    <property type="match status" value="1"/>
</dbReference>
<dbReference type="EMBL" id="CP011014">
    <property type="protein sequence ID" value="AJT51617.1"/>
    <property type="molecule type" value="Genomic_DNA"/>
</dbReference>
<name>A0A0D4CNB9_LIMMU</name>
<dbReference type="GO" id="GO:0006260">
    <property type="term" value="P:DNA replication"/>
    <property type="evidence" value="ECO:0007669"/>
    <property type="project" value="UniProtKB-KW"/>
</dbReference>
<keyword evidence="1" id="KW-0808">Transferase</keyword>
<dbReference type="KEGG" id="lmu:LBLM1_11370"/>
<protein>
    <submittedName>
        <fullName evidence="6">DNA polymerase III</fullName>
    </submittedName>
</protein>